<feature type="domain" description="Protein kinase" evidence="10">
    <location>
        <begin position="26"/>
        <end position="299"/>
    </location>
</feature>
<dbReference type="SMART" id="SM00220">
    <property type="entry name" value="S_TKc"/>
    <property type="match status" value="1"/>
</dbReference>
<dbReference type="PROSITE" id="PS50862">
    <property type="entry name" value="AA_TRNA_LIGASE_II"/>
    <property type="match status" value="1"/>
</dbReference>
<dbReference type="HOGENOM" id="CLU_315016_0_0_1"/>
<accession>L8WJW7</accession>
<dbReference type="InterPro" id="IPR006195">
    <property type="entry name" value="aa-tRNA-synth_II"/>
</dbReference>
<dbReference type="STRING" id="983506.L8WJW7"/>
<name>L8WJW7_THACA</name>
<feature type="domain" description="Aminoacyl-transfer RNA synthetases class-II family profile" evidence="11">
    <location>
        <begin position="659"/>
        <end position="907"/>
    </location>
</feature>
<organism evidence="12 13">
    <name type="scientific">Thanatephorus cucumeris (strain AG1-IA)</name>
    <name type="common">Rice sheath blight fungus</name>
    <name type="synonym">Rhizoctonia solani</name>
    <dbReference type="NCBI Taxonomy" id="983506"/>
    <lineage>
        <taxon>Eukaryota</taxon>
        <taxon>Fungi</taxon>
        <taxon>Dikarya</taxon>
        <taxon>Basidiomycota</taxon>
        <taxon>Agaricomycotina</taxon>
        <taxon>Agaricomycetes</taxon>
        <taxon>Cantharellales</taxon>
        <taxon>Ceratobasidiaceae</taxon>
        <taxon>Rhizoctonia</taxon>
        <taxon>Rhizoctonia solani AG-1</taxon>
    </lineage>
</organism>
<dbReference type="InterPro" id="IPR011009">
    <property type="entry name" value="Kinase-like_dom_sf"/>
</dbReference>
<feature type="region of interest" description="Disordered" evidence="9">
    <location>
        <begin position="294"/>
        <end position="321"/>
    </location>
</feature>
<evidence type="ECO:0000259" key="11">
    <source>
        <dbReference type="PROSITE" id="PS50862"/>
    </source>
</evidence>
<dbReference type="GO" id="GO:0005524">
    <property type="term" value="F:ATP binding"/>
    <property type="evidence" value="ECO:0007669"/>
    <property type="project" value="UniProtKB-KW"/>
</dbReference>
<dbReference type="InterPro" id="IPR000719">
    <property type="entry name" value="Prot_kinase_dom"/>
</dbReference>
<evidence type="ECO:0000256" key="2">
    <source>
        <dbReference type="ARBA" id="ARBA00022598"/>
    </source>
</evidence>
<evidence type="ECO:0000256" key="6">
    <source>
        <dbReference type="ARBA" id="ARBA00031113"/>
    </source>
</evidence>
<dbReference type="EMBL" id="AFRT01002898">
    <property type="protein sequence ID" value="ELU37032.1"/>
    <property type="molecule type" value="Genomic_DNA"/>
</dbReference>
<dbReference type="GO" id="GO:0004672">
    <property type="term" value="F:protein kinase activity"/>
    <property type="evidence" value="ECO:0007669"/>
    <property type="project" value="InterPro"/>
</dbReference>
<dbReference type="PROSITE" id="PS50011">
    <property type="entry name" value="PROTEIN_KINASE_DOM"/>
    <property type="match status" value="1"/>
</dbReference>
<sequence length="928" mass="102434">MPCEEILAHLCNHGCQDVTDQLNLAKCSQYAVAGGSFGDVFSGFLHNGDPVAIKCLRIMVGVDDSEGRKQLRVRSNECGIARYQNRISMVSPWMEQGNLNWFLSRHPDVDRYAMCAQIAAGVAHLHSSDIIHGDIKPLNILVSNDHVPKLADFGTSILTLYTLQFTRGSGSRTNVTVRYTVSDLIHNYAQTPRANCLLQAPEILREETKLSAEGDVYALGMETITGTLPYAKLAEPVVLTRVLIGTPPTRHEQKFSRDDEQAYILWKLLTHCWDSDPLGRPTPTEIANTLRAISRQPTAQRDNTDEAMTVDLSSPQTPVVPLGEMSPNDLEPGSALLAGQSRASSVPSGTELEDSCLISSLEKSQSATTLRKTRFKSRAVGGLFQDLASTTMKGVRMTRAGKPLQLVSPHPEYEGRDKTRRGAQNKSATKIMNSGFCHLSASTASHKLLFRAYSVKLTPPKRSTSSGILPPPKLNYEDLVHADQVTNAKDRNVNLPERTFEALRRDLEAWKTTTRAADNLRARQAHIGNSVRTAETPEDKESAVRKARTLRDSVNAHERELLRLEKSLLAHGLRIPNTSHPNVPLGPEPNARVISTHGPELIPSDPKRDHNQLNEIQGMKFFDRDAGVISSGAGFTYLRGGGALLELALITYAMGVAVRKGFEPIITPDIVRRDVADRCGFIPRDEEVKGDEESEIKTPEQMYGVQSKHENSEAGLVLAGTSEIPLAGVAMHAQALYNPQTLPRRTVAVGHAFRAEAGARGKDTRGLYRVHQFTKVELFSVTPGEAVKRIDGQTKMDIDKASDQDVLDMPSEELGAPAHRKYDIEAWMPGRGAWGEISSASNCTDYQSRRLHIRHRYARDDTSATGPLPYAHTLNGTAAAIPRLIIALIENGVRFKDEGDLDYLVLPFVLRRYWVGGDKFGEIEIRWE</sequence>
<dbReference type="PROSITE" id="PS00108">
    <property type="entry name" value="PROTEIN_KINASE_ST"/>
    <property type="match status" value="1"/>
</dbReference>
<dbReference type="Gene3D" id="1.10.510.10">
    <property type="entry name" value="Transferase(Phosphotransferase) domain 1"/>
    <property type="match status" value="1"/>
</dbReference>
<dbReference type="InterPro" id="IPR008271">
    <property type="entry name" value="Ser/Thr_kinase_AS"/>
</dbReference>
<dbReference type="InterPro" id="IPR002317">
    <property type="entry name" value="Ser-tRNA-ligase_type_1"/>
</dbReference>
<evidence type="ECO:0000313" key="13">
    <source>
        <dbReference type="Proteomes" id="UP000011668"/>
    </source>
</evidence>
<protein>
    <recommendedName>
        <fullName evidence="1">serine--tRNA ligase</fullName>
        <ecNumber evidence="1">6.1.1.11</ecNumber>
    </recommendedName>
    <alternativeName>
        <fullName evidence="6">Seryl-tRNA synthetase</fullName>
    </alternativeName>
    <alternativeName>
        <fullName evidence="7">Seryl-tRNA(Ser) synthetase</fullName>
    </alternativeName>
</protein>
<dbReference type="Proteomes" id="UP000011668">
    <property type="component" value="Unassembled WGS sequence"/>
</dbReference>
<keyword evidence="5 12" id="KW-0030">Aminoacyl-tRNA synthetase</keyword>
<dbReference type="GO" id="GO:0004828">
    <property type="term" value="F:serine-tRNA ligase activity"/>
    <property type="evidence" value="ECO:0007669"/>
    <property type="project" value="UniProtKB-EC"/>
</dbReference>
<dbReference type="PANTHER" id="PTHR11778">
    <property type="entry name" value="SERYL-TRNA SYNTHETASE"/>
    <property type="match status" value="1"/>
</dbReference>
<evidence type="ECO:0000256" key="7">
    <source>
        <dbReference type="ARBA" id="ARBA00034892"/>
    </source>
</evidence>
<dbReference type="GO" id="GO:0006434">
    <property type="term" value="P:seryl-tRNA aminoacylation"/>
    <property type="evidence" value="ECO:0007669"/>
    <property type="project" value="InterPro"/>
</dbReference>
<feature type="coiled-coil region" evidence="8">
    <location>
        <begin position="540"/>
        <end position="567"/>
    </location>
</feature>
<dbReference type="AlphaFoldDB" id="L8WJW7"/>
<proteinExistence type="predicted"/>
<dbReference type="InterPro" id="IPR010978">
    <property type="entry name" value="tRNA-bd_arm"/>
</dbReference>
<evidence type="ECO:0000256" key="5">
    <source>
        <dbReference type="ARBA" id="ARBA00023146"/>
    </source>
</evidence>
<keyword evidence="2" id="KW-0436">Ligase</keyword>
<dbReference type="Pfam" id="PF00587">
    <property type="entry name" value="tRNA-synt_2b"/>
    <property type="match status" value="1"/>
</dbReference>
<evidence type="ECO:0000256" key="9">
    <source>
        <dbReference type="SAM" id="MobiDB-lite"/>
    </source>
</evidence>
<keyword evidence="4" id="KW-0067">ATP-binding</keyword>
<dbReference type="SUPFAM" id="SSF46589">
    <property type="entry name" value="tRNA-binding arm"/>
    <property type="match status" value="1"/>
</dbReference>
<dbReference type="Gene3D" id="3.30.930.10">
    <property type="entry name" value="Bira Bifunctional Protein, Domain 2"/>
    <property type="match status" value="1"/>
</dbReference>
<evidence type="ECO:0000256" key="3">
    <source>
        <dbReference type="ARBA" id="ARBA00022741"/>
    </source>
</evidence>
<dbReference type="Pfam" id="PF00069">
    <property type="entry name" value="Pkinase"/>
    <property type="match status" value="1"/>
</dbReference>
<reference evidence="12 13" key="1">
    <citation type="journal article" date="2013" name="Nat. Commun.">
        <title>The evolution and pathogenic mechanisms of the rice sheath blight pathogen.</title>
        <authorList>
            <person name="Zheng A."/>
            <person name="Lin R."/>
            <person name="Xu L."/>
            <person name="Qin P."/>
            <person name="Tang C."/>
            <person name="Ai P."/>
            <person name="Zhang D."/>
            <person name="Liu Y."/>
            <person name="Sun Z."/>
            <person name="Feng H."/>
            <person name="Wang Y."/>
            <person name="Chen Y."/>
            <person name="Liang X."/>
            <person name="Fu R."/>
            <person name="Li Q."/>
            <person name="Zhang J."/>
            <person name="Yu X."/>
            <person name="Xie Z."/>
            <person name="Ding L."/>
            <person name="Guan P."/>
            <person name="Tang J."/>
            <person name="Liang Y."/>
            <person name="Wang S."/>
            <person name="Deng Q."/>
            <person name="Li S."/>
            <person name="Zhu J."/>
            <person name="Wang L."/>
            <person name="Liu H."/>
            <person name="Li P."/>
        </authorList>
    </citation>
    <scope>NUCLEOTIDE SEQUENCE [LARGE SCALE GENOMIC DNA]</scope>
    <source>
        <strain evidence="13">AG-1 IA</strain>
    </source>
</reference>
<evidence type="ECO:0000259" key="10">
    <source>
        <dbReference type="PROSITE" id="PS50011"/>
    </source>
</evidence>
<keyword evidence="8" id="KW-0175">Coiled coil</keyword>
<dbReference type="EC" id="6.1.1.11" evidence="1"/>
<dbReference type="SUPFAM" id="SSF55681">
    <property type="entry name" value="Class II aaRS and biotin synthetases"/>
    <property type="match status" value="1"/>
</dbReference>
<keyword evidence="13" id="KW-1185">Reference proteome</keyword>
<evidence type="ECO:0000256" key="4">
    <source>
        <dbReference type="ARBA" id="ARBA00022840"/>
    </source>
</evidence>
<gene>
    <name evidence="12" type="ORF">AG1IA_08937</name>
</gene>
<evidence type="ECO:0000313" key="12">
    <source>
        <dbReference type="EMBL" id="ELU37032.1"/>
    </source>
</evidence>
<dbReference type="OrthoDB" id="10264585at2759"/>
<evidence type="ECO:0000256" key="1">
    <source>
        <dbReference type="ARBA" id="ARBA00012840"/>
    </source>
</evidence>
<dbReference type="InterPro" id="IPR002314">
    <property type="entry name" value="aa-tRNA-synt_IIb"/>
</dbReference>
<comment type="caution">
    <text evidence="12">The sequence shown here is derived from an EMBL/GenBank/DDBJ whole genome shotgun (WGS) entry which is preliminary data.</text>
</comment>
<dbReference type="PRINTS" id="PR00981">
    <property type="entry name" value="TRNASYNTHSER"/>
</dbReference>
<evidence type="ECO:0000256" key="8">
    <source>
        <dbReference type="SAM" id="Coils"/>
    </source>
</evidence>
<dbReference type="SUPFAM" id="SSF56112">
    <property type="entry name" value="Protein kinase-like (PK-like)"/>
    <property type="match status" value="1"/>
</dbReference>
<dbReference type="InterPro" id="IPR045864">
    <property type="entry name" value="aa-tRNA-synth_II/BPL/LPL"/>
</dbReference>
<keyword evidence="3" id="KW-0547">Nucleotide-binding</keyword>